<dbReference type="AlphaFoldDB" id="A0A2I1C6U2"/>
<protein>
    <submittedName>
        <fullName evidence="2">Uncharacterized protein</fullName>
    </submittedName>
</protein>
<comment type="caution">
    <text evidence="2">The sequence shown here is derived from an EMBL/GenBank/DDBJ whole genome shotgun (WGS) entry which is preliminary data.</text>
</comment>
<organism evidence="2 3">
    <name type="scientific">Aspergillus novofumigatus (strain IBT 16806)</name>
    <dbReference type="NCBI Taxonomy" id="1392255"/>
    <lineage>
        <taxon>Eukaryota</taxon>
        <taxon>Fungi</taxon>
        <taxon>Dikarya</taxon>
        <taxon>Ascomycota</taxon>
        <taxon>Pezizomycotina</taxon>
        <taxon>Eurotiomycetes</taxon>
        <taxon>Eurotiomycetidae</taxon>
        <taxon>Eurotiales</taxon>
        <taxon>Aspergillaceae</taxon>
        <taxon>Aspergillus</taxon>
        <taxon>Aspergillus subgen. Fumigati</taxon>
    </lineage>
</organism>
<gene>
    <name evidence="2" type="ORF">P174DRAFT_230213</name>
</gene>
<reference evidence="3" key="1">
    <citation type="journal article" date="2018" name="Proc. Natl. Acad. Sci. U.S.A.">
        <title>Linking secondary metabolites to gene clusters through genome sequencing of six diverse Aspergillus species.</title>
        <authorList>
            <person name="Kaerboelling I."/>
            <person name="Vesth T.C."/>
            <person name="Frisvad J.C."/>
            <person name="Nybo J.L."/>
            <person name="Theobald S."/>
            <person name="Kuo A."/>
            <person name="Bowyer P."/>
            <person name="Matsuda Y."/>
            <person name="Mondo S."/>
            <person name="Lyhne E.K."/>
            <person name="Kogle M.E."/>
            <person name="Clum A."/>
            <person name="Lipzen A."/>
            <person name="Salamov A."/>
            <person name="Ngan C.Y."/>
            <person name="Daum C."/>
            <person name="Chiniquy J."/>
            <person name="Barry K."/>
            <person name="LaButti K."/>
            <person name="Haridas S."/>
            <person name="Simmons B.A."/>
            <person name="Magnuson J.K."/>
            <person name="Mortensen U.H."/>
            <person name="Larsen T.O."/>
            <person name="Grigoriev I.V."/>
            <person name="Baker S.E."/>
            <person name="Andersen M.R."/>
        </authorList>
    </citation>
    <scope>NUCLEOTIDE SEQUENCE [LARGE SCALE GENOMIC DNA]</scope>
    <source>
        <strain evidence="3">IBT 16806</strain>
    </source>
</reference>
<evidence type="ECO:0000313" key="2">
    <source>
        <dbReference type="EMBL" id="PKX93348.1"/>
    </source>
</evidence>
<dbReference type="GeneID" id="36528732"/>
<evidence type="ECO:0000256" key="1">
    <source>
        <dbReference type="SAM" id="MobiDB-lite"/>
    </source>
</evidence>
<dbReference type="EMBL" id="MSZS01000005">
    <property type="protein sequence ID" value="PKX93348.1"/>
    <property type="molecule type" value="Genomic_DNA"/>
</dbReference>
<accession>A0A2I1C6U2</accession>
<dbReference type="VEuPathDB" id="FungiDB:P174DRAFT_230213"/>
<feature type="compositionally biased region" description="Basic residues" evidence="1">
    <location>
        <begin position="109"/>
        <end position="119"/>
    </location>
</feature>
<name>A0A2I1C6U2_ASPN1</name>
<dbReference type="RefSeq" id="XP_024681943.1">
    <property type="nucleotide sequence ID" value="XM_024821406.1"/>
</dbReference>
<proteinExistence type="predicted"/>
<feature type="region of interest" description="Disordered" evidence="1">
    <location>
        <begin position="100"/>
        <end position="119"/>
    </location>
</feature>
<keyword evidence="3" id="KW-1185">Reference proteome</keyword>
<sequence length="119" mass="13427">MPCTTCPTTHPCSRCTGTGTTSEPCPSCFGKRGFFEMEGGGDKARGEFHAPCITMQCRSCDGEGIAFERCRECVGVGYLRVYCRGCEEGFRRYQYRDQDRGRNRDRGGVGRRGRWMRRG</sequence>
<dbReference type="OrthoDB" id="10404124at2759"/>
<dbReference type="Proteomes" id="UP000234474">
    <property type="component" value="Unassembled WGS sequence"/>
</dbReference>
<evidence type="ECO:0000313" key="3">
    <source>
        <dbReference type="Proteomes" id="UP000234474"/>
    </source>
</evidence>